<gene>
    <name evidence="3" type="ORF">HKI87_16g83020</name>
</gene>
<dbReference type="EMBL" id="CP151516">
    <property type="protein sequence ID" value="WZN66732.1"/>
    <property type="molecule type" value="Genomic_DNA"/>
</dbReference>
<dbReference type="CDD" id="cd06071">
    <property type="entry name" value="Beach"/>
    <property type="match status" value="1"/>
</dbReference>
<dbReference type="PROSITE" id="PS50197">
    <property type="entry name" value="BEACH"/>
    <property type="match status" value="1"/>
</dbReference>
<dbReference type="PANTHER" id="PTHR46866:SF1">
    <property type="entry name" value="GH12955P"/>
    <property type="match status" value="1"/>
</dbReference>
<dbReference type="InterPro" id="IPR036322">
    <property type="entry name" value="WD40_repeat_dom_sf"/>
</dbReference>
<sequence>MASIDDLVLEHCGATLEVLYPVPCACGGQARVCRVLGPSQKAGRGASAPKSKTVVLRLHSSIKGIEGEGEGDHGDGPGTSAEVGHGEDARRTKLWDFLEELRVGSAGGAGREPAAAASGVLGSREPIECLPMTDASVREALASHERGKRGSGAPRYYLHPNILTPLAFFRAPGGAVVSVYPNPGGQLSSVLKYSTRGFLNGATSALIVYQVAQLVRFCHGRGLALGSLSASNFFCSDQGLVRALVDYNKLRGVAGTGRDDGDAGNQSDGAAGRLAEGFVAWRQGALSNFDYLMLLNWACGRERGNLAFYPVLPWVVDMTQDPREDAAEGGGWRDLTQTKWRLAKGDLQLDMTYVCSDPPHHVSDEALSELTVCVYLARRLRKEVLTDVVRAVFEPREYPSSMQRMFQWTPDEAIPDFYDNPEIFSSTHEGMDNLQAPHWSKSPQDFVKIHREALESPRVSEVLHRWIDLNFGAALLGEDAVANKNVHLPHKDTCFPRCRGRFQLFATAHPGRFPPPPRALSFGGCRDLEAADRFTATNLSFCERSYNARHQAPGRGDDSRHVDVAFVCRLASALFSPRRRDALLADAGLVTAISSSPPPGAEDEHLFPRSLRQYVRGLVSASPALTMDHVVLCPAFQAHVKDAYDLVAASSDPARSLGDRLAAILDHTRSRLAGAADRGVHVVALRCLLDALHFPSGEVGEAREPSDREGHDLAGILEILLAKLPADVTKDHLLPFLVVALQGSSTPASVLPGNRRLALALRGLLLDSHFCGRLLDLLGADCFFRNLYPKVIELVAQGGGSGSAALVSEVVTTMAARLPLPVTVKKVLDPLLNLLYYDPCFAGLVCDLSQRLGRTFVQTQVYPRLVEIAGRAVVAAGRSGRLRPTPQATDHLGSALALLTAVRGHVDPAVVMRTLVEDTWRGEVQQPGLLLQILLLPYPDLSVLCRTAALLVDGAISGGGRKYVLGTLIPNLEPIFFLGQDPADYYIAAVTFLHRRLCQAAGEEAVGEACAGWASIEAVRARDKLGVEEIASLDSLPSLGGDPDGAKSWASGYRWLCRSEGGPSLPFSPTMPEGIKVSPSSYVTSLDDGLGTDFRCVHQFKPSVSRVRFAVAEEMAGLVLAAGSASSSSSSPVIRAWDFGEDRVERIYVGHGSSVTGLASLRGGKVVASCEAAGKLRVWEPKTDAEACYGLGDGGAGEHGGGQDVGCTCLAAHGDLVALGREDGSLATFDADAQRPLGLWRACQGQDQGSIQAMAAHSAGGLLACGFSAGSASLLDLRSGRIVRSFDATRGSGAVRCLSFAGENLVCAGGRDSVRVYDRRKLSEATMAATSCKGGSPTGVYPAGRQVLVSWGPRLQVLDPTCSDAVEAAGRPFKLRNLGGAKESSNISGVSVLGLSHCVVVGNESSILFYSLS</sequence>
<evidence type="ECO:0000259" key="2">
    <source>
        <dbReference type="PROSITE" id="PS50197"/>
    </source>
</evidence>
<name>A0AAX4PKR0_9CHLO</name>
<dbReference type="SMART" id="SM00320">
    <property type="entry name" value="WD40"/>
    <property type="match status" value="4"/>
</dbReference>
<dbReference type="SUPFAM" id="SSF56112">
    <property type="entry name" value="Protein kinase-like (PK-like)"/>
    <property type="match status" value="1"/>
</dbReference>
<organism evidence="3 4">
    <name type="scientific">Chloropicon roscoffensis</name>
    <dbReference type="NCBI Taxonomy" id="1461544"/>
    <lineage>
        <taxon>Eukaryota</taxon>
        <taxon>Viridiplantae</taxon>
        <taxon>Chlorophyta</taxon>
        <taxon>Chloropicophyceae</taxon>
        <taxon>Chloropicales</taxon>
        <taxon>Chloropicaceae</taxon>
        <taxon>Chloropicon</taxon>
    </lineage>
</organism>
<dbReference type="Proteomes" id="UP001472866">
    <property type="component" value="Chromosome 16"/>
</dbReference>
<dbReference type="Gene3D" id="1.10.1540.10">
    <property type="entry name" value="BEACH domain"/>
    <property type="match status" value="1"/>
</dbReference>
<evidence type="ECO:0000256" key="1">
    <source>
        <dbReference type="SAM" id="MobiDB-lite"/>
    </source>
</evidence>
<dbReference type="InterPro" id="IPR015943">
    <property type="entry name" value="WD40/YVTN_repeat-like_dom_sf"/>
</dbReference>
<dbReference type="InterPro" id="IPR024977">
    <property type="entry name" value="Apc4-like_WD40_dom"/>
</dbReference>
<feature type="domain" description="BEACH" evidence="2">
    <location>
        <begin position="266"/>
        <end position="544"/>
    </location>
</feature>
<dbReference type="InterPro" id="IPR036372">
    <property type="entry name" value="BEACH_dom_sf"/>
</dbReference>
<protein>
    <submittedName>
        <fullName evidence="3">BEACH domain-containing protein</fullName>
    </submittedName>
</protein>
<feature type="region of interest" description="Disordered" evidence="1">
    <location>
        <begin position="64"/>
        <end position="86"/>
    </location>
</feature>
<keyword evidence="4" id="KW-1185">Reference proteome</keyword>
<reference evidence="3 4" key="1">
    <citation type="submission" date="2024-03" db="EMBL/GenBank/DDBJ databases">
        <title>Complete genome sequence of the green alga Chloropicon roscoffensis RCC1871.</title>
        <authorList>
            <person name="Lemieux C."/>
            <person name="Pombert J.-F."/>
            <person name="Otis C."/>
            <person name="Turmel M."/>
        </authorList>
    </citation>
    <scope>NUCLEOTIDE SEQUENCE [LARGE SCALE GENOMIC DNA]</scope>
    <source>
        <strain evidence="3 4">RCC1871</strain>
    </source>
</reference>
<evidence type="ECO:0000313" key="4">
    <source>
        <dbReference type="Proteomes" id="UP001472866"/>
    </source>
</evidence>
<proteinExistence type="predicted"/>
<dbReference type="InterPro" id="IPR001680">
    <property type="entry name" value="WD40_rpt"/>
</dbReference>
<dbReference type="SMART" id="SM01026">
    <property type="entry name" value="Beach"/>
    <property type="match status" value="1"/>
</dbReference>
<dbReference type="Gene3D" id="2.130.10.10">
    <property type="entry name" value="YVTN repeat-like/Quinoprotein amine dehydrogenase"/>
    <property type="match status" value="1"/>
</dbReference>
<dbReference type="InterPro" id="IPR011009">
    <property type="entry name" value="Kinase-like_dom_sf"/>
</dbReference>
<dbReference type="SUPFAM" id="SSF81837">
    <property type="entry name" value="BEACH domain"/>
    <property type="match status" value="1"/>
</dbReference>
<dbReference type="Pfam" id="PF02138">
    <property type="entry name" value="Beach"/>
    <property type="match status" value="1"/>
</dbReference>
<dbReference type="SUPFAM" id="SSF50978">
    <property type="entry name" value="WD40 repeat-like"/>
    <property type="match status" value="1"/>
</dbReference>
<dbReference type="PANTHER" id="PTHR46866">
    <property type="entry name" value="GH12955P"/>
    <property type="match status" value="1"/>
</dbReference>
<dbReference type="InterPro" id="IPR000409">
    <property type="entry name" value="BEACH_dom"/>
</dbReference>
<dbReference type="Pfam" id="PF12894">
    <property type="entry name" value="ANAPC4_WD40"/>
    <property type="match status" value="1"/>
</dbReference>
<accession>A0AAX4PKR0</accession>
<evidence type="ECO:0000313" key="3">
    <source>
        <dbReference type="EMBL" id="WZN66732.1"/>
    </source>
</evidence>